<dbReference type="Proteomes" id="UP001642409">
    <property type="component" value="Unassembled WGS sequence"/>
</dbReference>
<name>A0AA86TX35_9EUKA</name>
<evidence type="ECO:0000313" key="4">
    <source>
        <dbReference type="EMBL" id="CAI9932154.1"/>
    </source>
</evidence>
<dbReference type="PROSITE" id="PS00018">
    <property type="entry name" value="EF_HAND_1"/>
    <property type="match status" value="3"/>
</dbReference>
<keyword evidence="7" id="KW-1185">Reference proteome</keyword>
<evidence type="ECO:0000256" key="1">
    <source>
        <dbReference type="ARBA" id="ARBA00022737"/>
    </source>
</evidence>
<dbReference type="PANTHER" id="PTHR23048:SF0">
    <property type="entry name" value="CALMODULIN LIKE 3"/>
    <property type="match status" value="1"/>
</dbReference>
<dbReference type="EMBL" id="CATOUU010000510">
    <property type="protein sequence ID" value="CAI9932154.1"/>
    <property type="molecule type" value="Genomic_DNA"/>
</dbReference>
<evidence type="ECO:0000313" key="7">
    <source>
        <dbReference type="Proteomes" id="UP001642409"/>
    </source>
</evidence>
<evidence type="ECO:0000259" key="3">
    <source>
        <dbReference type="PROSITE" id="PS50222"/>
    </source>
</evidence>
<proteinExistence type="predicted"/>
<dbReference type="GO" id="GO:0016460">
    <property type="term" value="C:myosin II complex"/>
    <property type="evidence" value="ECO:0007669"/>
    <property type="project" value="TreeGrafter"/>
</dbReference>
<dbReference type="PANTHER" id="PTHR23048">
    <property type="entry name" value="MYOSIN LIGHT CHAIN 1, 3"/>
    <property type="match status" value="1"/>
</dbReference>
<dbReference type="GO" id="GO:0005509">
    <property type="term" value="F:calcium ion binding"/>
    <property type="evidence" value="ECO:0007669"/>
    <property type="project" value="InterPro"/>
</dbReference>
<keyword evidence="2" id="KW-0106">Calcium</keyword>
<keyword evidence="1" id="KW-0677">Repeat</keyword>
<dbReference type="InterPro" id="IPR002048">
    <property type="entry name" value="EF_hand_dom"/>
</dbReference>
<dbReference type="EMBL" id="CAXDID020000433">
    <property type="protein sequence ID" value="CAL6091067.1"/>
    <property type="molecule type" value="Genomic_DNA"/>
</dbReference>
<accession>A0AA86TX35</accession>
<dbReference type="InterPro" id="IPR050230">
    <property type="entry name" value="CALM/Myosin/TropC-like"/>
</dbReference>
<dbReference type="Gene3D" id="1.10.238.10">
    <property type="entry name" value="EF-hand"/>
    <property type="match status" value="2"/>
</dbReference>
<protein>
    <submittedName>
        <fullName evidence="4">EF hand domain-containing protein</fullName>
    </submittedName>
    <submittedName>
        <fullName evidence="5">EF_hand domain-containing protein</fullName>
    </submittedName>
</protein>
<dbReference type="InterPro" id="IPR018247">
    <property type="entry name" value="EF_Hand_1_Ca_BS"/>
</dbReference>
<comment type="caution">
    <text evidence="4">The sequence shown here is derived from an EMBL/GenBank/DDBJ whole genome shotgun (WGS) entry which is preliminary data.</text>
</comment>
<evidence type="ECO:0000256" key="2">
    <source>
        <dbReference type="ARBA" id="ARBA00022837"/>
    </source>
</evidence>
<dbReference type="PROSITE" id="PS50222">
    <property type="entry name" value="EF_HAND_2"/>
    <property type="match status" value="2"/>
</dbReference>
<dbReference type="SUPFAM" id="SSF47473">
    <property type="entry name" value="EF-hand"/>
    <property type="match status" value="1"/>
</dbReference>
<dbReference type="AlphaFoldDB" id="A0AA86TX35"/>
<dbReference type="Pfam" id="PF13499">
    <property type="entry name" value="EF-hand_7"/>
    <property type="match status" value="1"/>
</dbReference>
<gene>
    <name evidence="4" type="ORF">HINF_LOCUS19799</name>
    <name evidence="5" type="ORF">HINF_LOCUS65608</name>
    <name evidence="6" type="ORF">HINF_LOCUS68986</name>
</gene>
<dbReference type="EMBL" id="CAXDID020000496">
    <property type="protein sequence ID" value="CAL6097436.1"/>
    <property type="molecule type" value="Genomic_DNA"/>
</dbReference>
<reference evidence="5 7" key="2">
    <citation type="submission" date="2024-07" db="EMBL/GenBank/DDBJ databases">
        <authorList>
            <person name="Akdeniz Z."/>
        </authorList>
    </citation>
    <scope>NUCLEOTIDE SEQUENCE [LARGE SCALE GENOMIC DNA]</scope>
</reference>
<reference evidence="4" key="1">
    <citation type="submission" date="2023-06" db="EMBL/GenBank/DDBJ databases">
        <authorList>
            <person name="Kurt Z."/>
        </authorList>
    </citation>
    <scope>NUCLEOTIDE SEQUENCE</scope>
</reference>
<feature type="domain" description="EF-hand" evidence="3">
    <location>
        <begin position="23"/>
        <end position="58"/>
    </location>
</feature>
<evidence type="ECO:0000313" key="5">
    <source>
        <dbReference type="EMBL" id="CAL6091067.1"/>
    </source>
</evidence>
<feature type="domain" description="EF-hand" evidence="3">
    <location>
        <begin position="62"/>
        <end position="97"/>
    </location>
</feature>
<dbReference type="SMART" id="SM00054">
    <property type="entry name" value="EFh"/>
    <property type="match status" value="3"/>
</dbReference>
<dbReference type="InterPro" id="IPR011992">
    <property type="entry name" value="EF-hand-dom_pair"/>
</dbReference>
<organism evidence="4">
    <name type="scientific">Hexamita inflata</name>
    <dbReference type="NCBI Taxonomy" id="28002"/>
    <lineage>
        <taxon>Eukaryota</taxon>
        <taxon>Metamonada</taxon>
        <taxon>Diplomonadida</taxon>
        <taxon>Hexamitidae</taxon>
        <taxon>Hexamitinae</taxon>
        <taxon>Hexamita</taxon>
    </lineage>
</organism>
<sequence length="168" mass="19017">MGCSVDEIQEPVLLIDEHGVKHCSLEFVREFFTKADKDKSGEVDIDELVSLLMTLGMEINHNTGRDIAATIQIADDNENQTLEFEEFKQFLYSFLNAPANDLPSILFYVGDRDESNTIDEAELFKILKKVGAKASEEQVRELMKVLKGDKEGIDFPTFRNLLEKLGVI</sequence>
<dbReference type="Pfam" id="PF13833">
    <property type="entry name" value="EF-hand_8"/>
    <property type="match status" value="1"/>
</dbReference>
<evidence type="ECO:0000313" key="6">
    <source>
        <dbReference type="EMBL" id="CAL6097436.1"/>
    </source>
</evidence>